<dbReference type="Gene3D" id="1.10.10.10">
    <property type="entry name" value="Winged helix-like DNA-binding domain superfamily/Winged helix DNA-binding domain"/>
    <property type="match status" value="2"/>
</dbReference>
<proteinExistence type="evidence at transcript level"/>
<evidence type="ECO:0000256" key="4">
    <source>
        <dbReference type="ARBA" id="ARBA00022840"/>
    </source>
</evidence>
<keyword evidence="4" id="KW-0067">ATP-binding</keyword>
<dbReference type="PANTHER" id="PTHR47961">
    <property type="entry name" value="DNA POLYMERASE THETA, PUTATIVE (AFU_ORTHOLOGUE AFUA_1G05260)-RELATED"/>
    <property type="match status" value="1"/>
</dbReference>
<organism evidence="6">
    <name type="scientific">Reticulitermes speratus</name>
    <dbReference type="NCBI Taxonomy" id="60591"/>
    <lineage>
        <taxon>Eukaryota</taxon>
        <taxon>Metazoa</taxon>
        <taxon>Ecdysozoa</taxon>
        <taxon>Arthropoda</taxon>
        <taxon>Hexapoda</taxon>
        <taxon>Insecta</taxon>
        <taxon>Pterygota</taxon>
        <taxon>Neoptera</taxon>
        <taxon>Polyneoptera</taxon>
        <taxon>Dictyoptera</taxon>
        <taxon>Blattodea</taxon>
        <taxon>Blattoidea</taxon>
        <taxon>Termitoidae</taxon>
        <taxon>Rhinotermitidae</taxon>
        <taxon>Reticulitermes</taxon>
        <taxon>Frontotermes</taxon>
    </lineage>
</organism>
<sequence>MVTMASESDGPQTLRLSNHVRFYCDDFALPNGIRKDVWARLESKANQLRKGCSWKKMQMVLEAEAKSKVTVKELLKKLFAVSQEMSEVAAISVEEVAVLLLRLFTQEPVTSTLLKQIMKHVFGSSPSSVILYRIYQIVGDIAAVLPPYTLCFLQENEERVGHRQELFGKHITFIPLDRNKLVFPDVSELNDITLLSKNVRNGDHLVGDLGSNIVNKEHESEQQTFSDFRFPVYRVHCRHFESAFYEEVKLYPSCKKMESLDVIVCESNVDKAVKSTVEGRDSVKDVESAVFQSVYSSDRNVLITVPLGFDKTNIVLLAVLNVLAAPSDSLKFHKQQLKVLYLVASNEVAEQMSQKLSNGLKSLGTVVSCFTSSTHFSKDKFESAEILVTTVNMWRDIGCTLGSDHVLEFLKLLVIDEVNCLQEFCSPALESVVTRITRQVKSGRPVRILGFAVSLLSVNYSPAFCDMADFLCVDSGNTFVLGQCCATVLPHIWLVKLKVKGTDEYRRTVDEFMCSNIYKAICSCKKVVVFVNSEADAIHTAETIRDATCGSLKYKLALSDRIKKTLLKFMTESTSKECKYLCLDGYLVIHSEMTVNARNFICSIFRKGIARFIVATSNFAWMLSNQVDTVIIKEPEVYSEETGSFVGVGISALAGMLSVACQQNTKTCQRKAIIVSGNRFEEYLTLLQNQHFVESQLLECLPDCLNAEIIRGNVSSVKECEEWFRCTYLYHRMRSRAVQLGTDLNLDGEAQVLVSKALQVLEKAGMMLFLRAGNFKSTELGCIAYCHNICHSSMGFIMKYMKQVRNVDSILDILSKAPVFTNFQVKQDEIDELVYLEDKYCKLGAQSEGSVGNYKASILLQTHLLGAKAQSCGLQCAQAFVVKKMASLARAMFQVSLSKRNAAMAASCLKVAKMIEKGVWNVCSETVESPEVKIEAHVRPVSRTVFQMIIFVTPAFVWKEELYGVSPMQFWLWIEDSKSNFIFNHQCFRLARNVVETKACVELSLPVMGMNPLPEHLTVCTVCDKWLSAVRTCNVRLREVVLPNGGYCSITGLLDLQLLPVSVLKQKALEQLYSFHCFNSVITQAFHSLYHNDCNMLLAASAGKNRVTAAELAVFRAMSNKPGSKVVYLTVHNTNVKKRLTDWQERLNSFGWKVLSLSGNINEDVQTFFSADILVTITYHWEVACRTREIRRSLEAGKVSLIIVDELQVMDTALEAVVSRVRAPEFCNNVRLIGLSQTAVAYPNDVARFLGIPPDSSQSIYNFGCVSGTSMTGVQVVGFTEKQYTTRMQVMSRAVWDTVQAHLQPSECVCVLVPTRKQVILTAQILKERVLNFRNPKIWLQSQEKQDKKDTCIQDLTVQEMLEHGIGLLHPGMSEADCDIVQDLASSQNIRVMVVSWDVIGNADMKSHLVIIKGTEKYCVGMENYSDMPVPEIADKIYSCSSCWTKAVIFTQESKKALYQAYFQDALCVESRLLEILPEYLNNEIVMQTVNSRTSALEHLSRSYLGQRLVSNPSYYLGSAFGQTPEDCRLFILDKALSSLEAAGCVILEDSGQLQPTLLGSLSSSRELCHNTVKYLCTNLNSCMTQQEMLLLTCQAQEFTRLPARLNDCVLIRELQKHSRWKLNCGDLSPMVVKVFFLLQSHFAALGIKFTKFIGFLSDMKDVLVFAKRVVQAMVVICSDRGWLNSALQAQLLLQMLVVGSWGDRNAPLFMLPCVTRHNLKFLLSAGQKAVRCVPELQALYCNKYTALVTALRDHFQLQQIKEIYNALMSLPIVNVQLRMHIDNRCWKLKAMYGKVNIRADMAQLCAGREYTLSVALKEACSRGSWTIFLGLEQELQAMKTVNTDVHKVFLTFEAPDVTVPGKATYTLYLLSNSHIGLDQQFELCFNVTPVQRSKTTHMR</sequence>
<dbReference type="InterPro" id="IPR035892">
    <property type="entry name" value="C2_domain_sf"/>
</dbReference>
<reference evidence="6" key="1">
    <citation type="journal article" date="2016" name="PLoS ONE">
        <title>Caste-Specific and Sex-Specific Expression of Chemoreceptor Genes in a Termite.</title>
        <authorList>
            <person name="Mitaka Y."/>
            <person name="Kobayashi K."/>
            <person name="Mikheyev A."/>
            <person name="Tin M.M.Y."/>
            <person name="Watanabe Y."/>
            <person name="Matsuura K."/>
        </authorList>
    </citation>
    <scope>NUCLEOTIDE SEQUENCE</scope>
</reference>
<accession>A0A2Z5TRY7</accession>
<dbReference type="SUPFAM" id="SSF158702">
    <property type="entry name" value="Sec63 N-terminal domain-like"/>
    <property type="match status" value="2"/>
</dbReference>
<dbReference type="EMBL" id="FX985830">
    <property type="protein sequence ID" value="BBA93717.1"/>
    <property type="molecule type" value="mRNA"/>
</dbReference>
<dbReference type="InterPro" id="IPR014001">
    <property type="entry name" value="Helicase_ATP-bd"/>
</dbReference>
<dbReference type="PROSITE" id="PS51192">
    <property type="entry name" value="HELICASE_ATP_BIND_1"/>
    <property type="match status" value="2"/>
</dbReference>
<evidence type="ECO:0000256" key="2">
    <source>
        <dbReference type="ARBA" id="ARBA00022801"/>
    </source>
</evidence>
<dbReference type="Pfam" id="PF02889">
    <property type="entry name" value="Sec63"/>
    <property type="match status" value="2"/>
</dbReference>
<dbReference type="InterPro" id="IPR057842">
    <property type="entry name" value="WH_MER3"/>
</dbReference>
<dbReference type="InterPro" id="IPR050474">
    <property type="entry name" value="Hel308_SKI2-like"/>
</dbReference>
<feature type="domain" description="Helicase ATP-binding" evidence="5">
    <location>
        <begin position="292"/>
        <end position="473"/>
    </location>
</feature>
<dbReference type="PANTHER" id="PTHR47961:SF13">
    <property type="entry name" value="ACTIVATING SIGNAL COINTEGRATOR 1 COMPLEX SUBUNIT 3"/>
    <property type="match status" value="1"/>
</dbReference>
<name>A0A2Z5TRY7_9NEOP</name>
<dbReference type="Pfam" id="PF00270">
    <property type="entry name" value="DEAD"/>
    <property type="match status" value="1"/>
</dbReference>
<evidence type="ECO:0000259" key="5">
    <source>
        <dbReference type="PROSITE" id="PS51192"/>
    </source>
</evidence>
<dbReference type="GO" id="GO:0005524">
    <property type="term" value="F:ATP binding"/>
    <property type="evidence" value="ECO:0007669"/>
    <property type="project" value="UniProtKB-KW"/>
</dbReference>
<gene>
    <name evidence="6" type="primary">RsASCC3a</name>
</gene>
<dbReference type="InterPro" id="IPR027417">
    <property type="entry name" value="P-loop_NTPase"/>
</dbReference>
<dbReference type="InterPro" id="IPR011545">
    <property type="entry name" value="DEAD/DEAH_box_helicase_dom"/>
</dbReference>
<dbReference type="Pfam" id="PF23445">
    <property type="entry name" value="WHD_SNRNP200"/>
    <property type="match status" value="2"/>
</dbReference>
<evidence type="ECO:0000256" key="3">
    <source>
        <dbReference type="ARBA" id="ARBA00022806"/>
    </source>
</evidence>
<dbReference type="SMART" id="SM00973">
    <property type="entry name" value="Sec63"/>
    <property type="match status" value="2"/>
</dbReference>
<keyword evidence="1" id="KW-0547">Nucleotide-binding</keyword>
<dbReference type="GO" id="GO:0004386">
    <property type="term" value="F:helicase activity"/>
    <property type="evidence" value="ECO:0007669"/>
    <property type="project" value="UniProtKB-KW"/>
</dbReference>
<dbReference type="GO" id="GO:0016787">
    <property type="term" value="F:hydrolase activity"/>
    <property type="evidence" value="ECO:0007669"/>
    <property type="project" value="UniProtKB-KW"/>
</dbReference>
<keyword evidence="2" id="KW-0378">Hydrolase</keyword>
<dbReference type="Gene3D" id="1.10.3380.10">
    <property type="entry name" value="Sec63 N-terminal domain-like domain"/>
    <property type="match status" value="2"/>
</dbReference>
<dbReference type="InterPro" id="IPR036388">
    <property type="entry name" value="WH-like_DNA-bd_sf"/>
</dbReference>
<dbReference type="Gene3D" id="2.60.40.150">
    <property type="entry name" value="C2 domain"/>
    <property type="match status" value="2"/>
</dbReference>
<reference evidence="6" key="2">
    <citation type="submission" date="2017-10" db="EMBL/GenBank/DDBJ databases">
        <title>High Expression of DNA Repair Genes in Long-Lived Termite King.</title>
        <authorList>
            <person name="Tasaki E."/>
            <person name="Mitaka Y."/>
            <person name="Nozaki T."/>
            <person name="Kobayashi K."/>
            <person name="Matsuura K."/>
            <person name="Iuchi Y."/>
        </authorList>
    </citation>
    <scope>NUCLEOTIDE SEQUENCE</scope>
</reference>
<protein>
    <submittedName>
        <fullName evidence="6">Putative activating signal cointegrator 1 complex subunit 3 A</fullName>
    </submittedName>
</protein>
<dbReference type="InterPro" id="IPR004179">
    <property type="entry name" value="Sec63-dom"/>
</dbReference>
<feature type="domain" description="Helicase ATP-binding" evidence="5">
    <location>
        <begin position="1087"/>
        <end position="1257"/>
    </location>
</feature>
<evidence type="ECO:0000256" key="1">
    <source>
        <dbReference type="ARBA" id="ARBA00022741"/>
    </source>
</evidence>
<dbReference type="Gene3D" id="3.40.50.300">
    <property type="entry name" value="P-loop containing nucleotide triphosphate hydrolases"/>
    <property type="match status" value="4"/>
</dbReference>
<keyword evidence="3" id="KW-0347">Helicase</keyword>
<dbReference type="SUPFAM" id="SSF52540">
    <property type="entry name" value="P-loop containing nucleoside triphosphate hydrolases"/>
    <property type="match status" value="3"/>
</dbReference>
<dbReference type="GO" id="GO:0003676">
    <property type="term" value="F:nucleic acid binding"/>
    <property type="evidence" value="ECO:0007669"/>
    <property type="project" value="InterPro"/>
</dbReference>
<evidence type="ECO:0000313" key="6">
    <source>
        <dbReference type="EMBL" id="BBA93717.1"/>
    </source>
</evidence>